<dbReference type="AlphaFoldDB" id="A0A510HGJ2"/>
<dbReference type="InterPro" id="IPR003807">
    <property type="entry name" value="DUF202"/>
</dbReference>
<evidence type="ECO:0000256" key="2">
    <source>
        <dbReference type="ARBA" id="ARBA00022475"/>
    </source>
</evidence>
<accession>A0A510HGJ2</accession>
<evidence type="ECO:0000256" key="4">
    <source>
        <dbReference type="ARBA" id="ARBA00022989"/>
    </source>
</evidence>
<sequence length="129" mass="14001">MRSEIPEGETLSREHLANERTFLSWIRTGMNMVGAGILLGVLAGALRFFPAAFPTGWATDGSRNRDLALFGIALVVFGALMELVAAVRFVRYGRSIRRGRLTPTWPVYLLVALGLALMGAACTIYAVVS</sequence>
<gene>
    <name evidence="8" type="ORF">RxyAA322_09460</name>
</gene>
<comment type="subcellular location">
    <subcellularLocation>
        <location evidence="1">Cell membrane</location>
        <topology evidence="1">Multi-pass membrane protein</topology>
    </subcellularLocation>
</comment>
<keyword evidence="5 6" id="KW-0472">Membrane</keyword>
<keyword evidence="4 6" id="KW-1133">Transmembrane helix</keyword>
<feature type="transmembrane region" description="Helical" evidence="6">
    <location>
        <begin position="69"/>
        <end position="87"/>
    </location>
</feature>
<dbReference type="GO" id="GO:0005886">
    <property type="term" value="C:plasma membrane"/>
    <property type="evidence" value="ECO:0007669"/>
    <property type="project" value="UniProtKB-SubCell"/>
</dbReference>
<evidence type="ECO:0000256" key="6">
    <source>
        <dbReference type="SAM" id="Phobius"/>
    </source>
</evidence>
<name>A0A510HGJ2_9ACTN</name>
<feature type="transmembrane region" description="Helical" evidence="6">
    <location>
        <begin position="30"/>
        <end position="49"/>
    </location>
</feature>
<keyword evidence="2" id="KW-1003">Cell membrane</keyword>
<reference evidence="8" key="1">
    <citation type="journal article" date="2019" name="Microbiol. Resour. Announc.">
        <title>Complete Genome Sequence of Rubrobacter xylanophilus Strain AA3-22, Isolated from Arima Onsen in Japan.</title>
        <authorList>
            <person name="Tomariguchi N."/>
            <person name="Miyazaki K."/>
        </authorList>
    </citation>
    <scope>NUCLEOTIDE SEQUENCE [LARGE SCALE GENOMIC DNA]</scope>
    <source>
        <strain evidence="8">AA3-22</strain>
    </source>
</reference>
<evidence type="ECO:0000256" key="1">
    <source>
        <dbReference type="ARBA" id="ARBA00004651"/>
    </source>
</evidence>
<evidence type="ECO:0000256" key="5">
    <source>
        <dbReference type="ARBA" id="ARBA00023136"/>
    </source>
</evidence>
<keyword evidence="3 6" id="KW-0812">Transmembrane</keyword>
<dbReference type="PANTHER" id="PTHR34187">
    <property type="entry name" value="FGR18P"/>
    <property type="match status" value="1"/>
</dbReference>
<organism evidence="8 9">
    <name type="scientific">Rubrobacter xylanophilus</name>
    <dbReference type="NCBI Taxonomy" id="49319"/>
    <lineage>
        <taxon>Bacteria</taxon>
        <taxon>Bacillati</taxon>
        <taxon>Actinomycetota</taxon>
        <taxon>Rubrobacteria</taxon>
        <taxon>Rubrobacterales</taxon>
        <taxon>Rubrobacteraceae</taxon>
        <taxon>Rubrobacter</taxon>
    </lineage>
</organism>
<dbReference type="InterPro" id="IPR052053">
    <property type="entry name" value="IM_YidH-like"/>
</dbReference>
<proteinExistence type="predicted"/>
<dbReference type="Proteomes" id="UP000318065">
    <property type="component" value="Chromosome"/>
</dbReference>
<evidence type="ECO:0000313" key="8">
    <source>
        <dbReference type="EMBL" id="BBL79092.1"/>
    </source>
</evidence>
<dbReference type="OrthoDB" id="582337at2"/>
<protein>
    <recommendedName>
        <fullName evidence="7">DUF202 domain-containing protein</fullName>
    </recommendedName>
</protein>
<feature type="transmembrane region" description="Helical" evidence="6">
    <location>
        <begin position="107"/>
        <end position="128"/>
    </location>
</feature>
<keyword evidence="9" id="KW-1185">Reference proteome</keyword>
<evidence type="ECO:0000256" key="3">
    <source>
        <dbReference type="ARBA" id="ARBA00022692"/>
    </source>
</evidence>
<dbReference type="EMBL" id="AP019791">
    <property type="protein sequence ID" value="BBL79092.1"/>
    <property type="molecule type" value="Genomic_DNA"/>
</dbReference>
<dbReference type="PANTHER" id="PTHR34187:SF2">
    <property type="entry name" value="DUF202 DOMAIN-CONTAINING PROTEIN"/>
    <property type="match status" value="1"/>
</dbReference>
<evidence type="ECO:0000313" key="9">
    <source>
        <dbReference type="Proteomes" id="UP000318065"/>
    </source>
</evidence>
<dbReference type="Pfam" id="PF02656">
    <property type="entry name" value="DUF202"/>
    <property type="match status" value="1"/>
</dbReference>
<evidence type="ECO:0000259" key="7">
    <source>
        <dbReference type="Pfam" id="PF02656"/>
    </source>
</evidence>
<dbReference type="RefSeq" id="WP_143527144.1">
    <property type="nucleotide sequence ID" value="NZ_AP019791.1"/>
</dbReference>
<feature type="domain" description="DUF202" evidence="7">
    <location>
        <begin position="13"/>
        <end position="94"/>
    </location>
</feature>